<dbReference type="PROSITE" id="PS51186">
    <property type="entry name" value="GNAT"/>
    <property type="match status" value="1"/>
</dbReference>
<organism evidence="2 3">
    <name type="scientific">Alterisphingorhabdus coralli</name>
    <dbReference type="NCBI Taxonomy" id="3071408"/>
    <lineage>
        <taxon>Bacteria</taxon>
        <taxon>Pseudomonadati</taxon>
        <taxon>Pseudomonadota</taxon>
        <taxon>Alphaproteobacteria</taxon>
        <taxon>Sphingomonadales</taxon>
        <taxon>Sphingomonadaceae</taxon>
        <taxon>Alterisphingorhabdus (ex Yan et al. 2024)</taxon>
    </lineage>
</organism>
<dbReference type="Pfam" id="PF00583">
    <property type="entry name" value="Acetyltransf_1"/>
    <property type="match status" value="1"/>
</dbReference>
<protein>
    <submittedName>
        <fullName evidence="2">GNAT family N-acetyltransferase</fullName>
        <ecNumber evidence="2">2.3.1.-</ecNumber>
    </submittedName>
</protein>
<keyword evidence="2" id="KW-0808">Transferase</keyword>
<evidence type="ECO:0000313" key="3">
    <source>
        <dbReference type="Proteomes" id="UP001302429"/>
    </source>
</evidence>
<dbReference type="SUPFAM" id="SSF55729">
    <property type="entry name" value="Acyl-CoA N-acyltransferases (Nat)"/>
    <property type="match status" value="1"/>
</dbReference>
<evidence type="ECO:0000259" key="1">
    <source>
        <dbReference type="PROSITE" id="PS51186"/>
    </source>
</evidence>
<evidence type="ECO:0000313" key="2">
    <source>
        <dbReference type="EMBL" id="WOE75149.1"/>
    </source>
</evidence>
<dbReference type="Proteomes" id="UP001302429">
    <property type="component" value="Chromosome"/>
</dbReference>
<dbReference type="RefSeq" id="WP_317081794.1">
    <property type="nucleotide sequence ID" value="NZ_CP136594.1"/>
</dbReference>
<dbReference type="EC" id="2.3.1.-" evidence="2"/>
<dbReference type="KEGG" id="acoa:RB602_00060"/>
<dbReference type="CDD" id="cd04301">
    <property type="entry name" value="NAT_SF"/>
    <property type="match status" value="1"/>
</dbReference>
<name>A0AA97F683_9SPHN</name>
<feature type="domain" description="N-acetyltransferase" evidence="1">
    <location>
        <begin position="21"/>
        <end position="162"/>
    </location>
</feature>
<reference evidence="2 3" key="1">
    <citation type="submission" date="2023-10" db="EMBL/GenBank/DDBJ databases">
        <title>Complete genome sequence of a Sphingomonadaceae bacterium.</title>
        <authorList>
            <person name="Yan C."/>
        </authorList>
    </citation>
    <scope>NUCLEOTIDE SEQUENCE [LARGE SCALE GENOMIC DNA]</scope>
    <source>
        <strain evidence="2 3">SCSIO 66989</strain>
    </source>
</reference>
<dbReference type="InterPro" id="IPR016181">
    <property type="entry name" value="Acyl_CoA_acyltransferase"/>
</dbReference>
<dbReference type="AlphaFoldDB" id="A0AA97F683"/>
<gene>
    <name evidence="2" type="ORF">RB602_00060</name>
</gene>
<dbReference type="InterPro" id="IPR000182">
    <property type="entry name" value="GNAT_dom"/>
</dbReference>
<dbReference type="GO" id="GO:0016747">
    <property type="term" value="F:acyltransferase activity, transferring groups other than amino-acyl groups"/>
    <property type="evidence" value="ECO:0007669"/>
    <property type="project" value="InterPro"/>
</dbReference>
<accession>A0AA97F683</accession>
<keyword evidence="3" id="KW-1185">Reference proteome</keyword>
<keyword evidence="2" id="KW-0012">Acyltransferase</keyword>
<dbReference type="Gene3D" id="3.40.630.30">
    <property type="match status" value="1"/>
</dbReference>
<sequence length="165" mass="18115">MAGRPLPMAAAPTLPQGLSLTHYQDAEVASQFSMLARLGADVLTQFDPDVLSKRFRRYSGWALHLVATQDAKPVAFKLGHAEGESAFYSWLGGVAPDWRGHGLAAALMQAQHEWARAQGYRKVTTRTRKDNARMAQINLAAGFVETGLLTKDDGRVMRCFVKSLV</sequence>
<proteinExistence type="predicted"/>
<dbReference type="EMBL" id="CP136594">
    <property type="protein sequence ID" value="WOE75149.1"/>
    <property type="molecule type" value="Genomic_DNA"/>
</dbReference>